<evidence type="ECO:0000313" key="10">
    <source>
        <dbReference type="Proteomes" id="UP000179102"/>
    </source>
</evidence>
<organism evidence="9 10">
    <name type="scientific">Candidatus Curtissbacteria bacterium RIFCSPHIGHO2_01_FULL_41_11</name>
    <dbReference type="NCBI Taxonomy" id="1797711"/>
    <lineage>
        <taxon>Bacteria</taxon>
        <taxon>Candidatus Curtissiibacteriota</taxon>
    </lineage>
</organism>
<keyword evidence="3" id="KW-0210">Decarboxylase</keyword>
<evidence type="ECO:0000256" key="7">
    <source>
        <dbReference type="NCBIfam" id="TIGR02127"/>
    </source>
</evidence>
<dbReference type="SUPFAM" id="SSF51366">
    <property type="entry name" value="Ribulose-phoshate binding barrel"/>
    <property type="match status" value="1"/>
</dbReference>
<dbReference type="EC" id="4.1.1.23" evidence="7"/>
<gene>
    <name evidence="9" type="ORF">A2870_02945</name>
</gene>
<dbReference type="Gene3D" id="3.20.20.70">
    <property type="entry name" value="Aldolase class I"/>
    <property type="match status" value="1"/>
</dbReference>
<comment type="pathway">
    <text evidence="1">Pyrimidine metabolism; UMP biosynthesis via de novo pathway; UMP from orotate: step 2/2.</text>
</comment>
<dbReference type="CDD" id="cd04725">
    <property type="entry name" value="OMP_decarboxylase_like"/>
    <property type="match status" value="1"/>
</dbReference>
<dbReference type="PANTHER" id="PTHR43375:SF1">
    <property type="entry name" value="OROTIDINE 5'-PHOSPHATE DECARBOXYLASE"/>
    <property type="match status" value="1"/>
</dbReference>
<name>A0A1F5G702_9BACT</name>
<dbReference type="InterPro" id="IPR011995">
    <property type="entry name" value="OMPdecase_type-2"/>
</dbReference>
<evidence type="ECO:0000313" key="9">
    <source>
        <dbReference type="EMBL" id="OGD87609.1"/>
    </source>
</evidence>
<sequence>MDFKSKLEKISQKNNSLLCVGLDPDPENLSGAIDQFEFNKKVVDETAEFVCCYKPQIAFYGAAGLKGFENLKKTIDYIHKNYSPIPVLLDGKRADIGHTSEMYTKEVFDFYEADAVTVIPYCGFDSIEPFFQRRGKGIFVICRTSNQGANDFQDLKVGDEPLYFKVAQKIVEWNKKYPNVFLEIGATWPGEIGILRKLAPNMPFLIAGIGAQGGDLEGTLKNGLTKEKKGLIISSSRGIIYAQNPKEAAKKLRDEINRYRN</sequence>
<dbReference type="NCBIfam" id="TIGR02127">
    <property type="entry name" value="pyrF_sub2"/>
    <property type="match status" value="1"/>
</dbReference>
<dbReference type="InterPro" id="IPR013785">
    <property type="entry name" value="Aldolase_TIM"/>
</dbReference>
<keyword evidence="5" id="KW-0456">Lyase</keyword>
<dbReference type="EMBL" id="MFAZ01000011">
    <property type="protein sequence ID" value="OGD87609.1"/>
    <property type="molecule type" value="Genomic_DNA"/>
</dbReference>
<dbReference type="GO" id="GO:0006207">
    <property type="term" value="P:'de novo' pyrimidine nucleobase biosynthetic process"/>
    <property type="evidence" value="ECO:0007669"/>
    <property type="project" value="InterPro"/>
</dbReference>
<dbReference type="STRING" id="1797711.A2870_02945"/>
<dbReference type="AlphaFoldDB" id="A0A1F5G702"/>
<dbReference type="PANTHER" id="PTHR43375">
    <property type="entry name" value="OROTIDINE 5'-PHOSPHATE DECARBOXYLASE"/>
    <property type="match status" value="1"/>
</dbReference>
<dbReference type="GO" id="GO:0044205">
    <property type="term" value="P:'de novo' UMP biosynthetic process"/>
    <property type="evidence" value="ECO:0007669"/>
    <property type="project" value="UniProtKB-UniPathway"/>
</dbReference>
<evidence type="ECO:0000256" key="1">
    <source>
        <dbReference type="ARBA" id="ARBA00004861"/>
    </source>
</evidence>
<evidence type="ECO:0000256" key="6">
    <source>
        <dbReference type="ARBA" id="ARBA00049157"/>
    </source>
</evidence>
<dbReference type="Pfam" id="PF00215">
    <property type="entry name" value="OMPdecase"/>
    <property type="match status" value="1"/>
</dbReference>
<dbReference type="SMART" id="SM00934">
    <property type="entry name" value="OMPdecase"/>
    <property type="match status" value="1"/>
</dbReference>
<reference evidence="9 10" key="1">
    <citation type="journal article" date="2016" name="Nat. Commun.">
        <title>Thousands of microbial genomes shed light on interconnected biogeochemical processes in an aquifer system.</title>
        <authorList>
            <person name="Anantharaman K."/>
            <person name="Brown C.T."/>
            <person name="Hug L.A."/>
            <person name="Sharon I."/>
            <person name="Castelle C.J."/>
            <person name="Probst A.J."/>
            <person name="Thomas B.C."/>
            <person name="Singh A."/>
            <person name="Wilkins M.J."/>
            <person name="Karaoz U."/>
            <person name="Brodie E.L."/>
            <person name="Williams K.H."/>
            <person name="Hubbard S.S."/>
            <person name="Banfield J.F."/>
        </authorList>
    </citation>
    <scope>NUCLEOTIDE SEQUENCE [LARGE SCALE GENOMIC DNA]</scope>
</reference>
<comment type="similarity">
    <text evidence="2">Belongs to the OMP decarboxylase family. Type 2 subfamily.</text>
</comment>
<evidence type="ECO:0000256" key="3">
    <source>
        <dbReference type="ARBA" id="ARBA00022793"/>
    </source>
</evidence>
<proteinExistence type="inferred from homology"/>
<evidence type="ECO:0000256" key="2">
    <source>
        <dbReference type="ARBA" id="ARBA00008847"/>
    </source>
</evidence>
<dbReference type="GO" id="GO:0004590">
    <property type="term" value="F:orotidine-5'-phosphate decarboxylase activity"/>
    <property type="evidence" value="ECO:0007669"/>
    <property type="project" value="UniProtKB-UniRule"/>
</dbReference>
<evidence type="ECO:0000256" key="4">
    <source>
        <dbReference type="ARBA" id="ARBA00022975"/>
    </source>
</evidence>
<comment type="catalytic activity">
    <reaction evidence="6">
        <text>orotidine 5'-phosphate + H(+) = UMP + CO2</text>
        <dbReference type="Rhea" id="RHEA:11596"/>
        <dbReference type="ChEBI" id="CHEBI:15378"/>
        <dbReference type="ChEBI" id="CHEBI:16526"/>
        <dbReference type="ChEBI" id="CHEBI:57538"/>
        <dbReference type="ChEBI" id="CHEBI:57865"/>
        <dbReference type="EC" id="4.1.1.23"/>
    </reaction>
</comment>
<comment type="caution">
    <text evidence="9">The sequence shown here is derived from an EMBL/GenBank/DDBJ whole genome shotgun (WGS) entry which is preliminary data.</text>
</comment>
<dbReference type="InterPro" id="IPR011060">
    <property type="entry name" value="RibuloseP-bd_barrel"/>
</dbReference>
<keyword evidence="4" id="KW-0665">Pyrimidine biosynthesis</keyword>
<protein>
    <recommendedName>
        <fullName evidence="7">Orotidine-5'-phosphate decarboxylase</fullName>
        <ecNumber evidence="7">4.1.1.23</ecNumber>
    </recommendedName>
</protein>
<dbReference type="InterPro" id="IPR001754">
    <property type="entry name" value="OMPdeCOase_dom"/>
</dbReference>
<accession>A0A1F5G702</accession>
<feature type="domain" description="Orotidine 5'-phosphate decarboxylase" evidence="8">
    <location>
        <begin position="17"/>
        <end position="252"/>
    </location>
</feature>
<evidence type="ECO:0000259" key="8">
    <source>
        <dbReference type="SMART" id="SM00934"/>
    </source>
</evidence>
<dbReference type="Proteomes" id="UP000179102">
    <property type="component" value="Unassembled WGS sequence"/>
</dbReference>
<dbReference type="UniPathway" id="UPA00070">
    <property type="reaction ID" value="UER00120"/>
</dbReference>
<evidence type="ECO:0000256" key="5">
    <source>
        <dbReference type="ARBA" id="ARBA00023239"/>
    </source>
</evidence>